<dbReference type="OrthoDB" id="445556at2759"/>
<name>A0A5B8MVB3_9CHLO</name>
<feature type="domain" description="J" evidence="3">
    <location>
        <begin position="498"/>
        <end position="560"/>
    </location>
</feature>
<feature type="repeat" description="TPR" evidence="1">
    <location>
        <begin position="120"/>
        <end position="153"/>
    </location>
</feature>
<dbReference type="InterPro" id="IPR052758">
    <property type="entry name" value="SRC_co-chaperone"/>
</dbReference>
<dbReference type="PANTHER" id="PTHR44200:SF1">
    <property type="entry name" value="DNAJ HOMOLOG SUBFAMILY C MEMBER 7"/>
    <property type="match status" value="1"/>
</dbReference>
<dbReference type="PROSITE" id="PS50005">
    <property type="entry name" value="TPR"/>
    <property type="match status" value="1"/>
</dbReference>
<dbReference type="SUPFAM" id="SSF48452">
    <property type="entry name" value="TPR-like"/>
    <property type="match status" value="1"/>
</dbReference>
<dbReference type="Pfam" id="PF14559">
    <property type="entry name" value="TPR_19"/>
    <property type="match status" value="1"/>
</dbReference>
<proteinExistence type="predicted"/>
<evidence type="ECO:0000256" key="1">
    <source>
        <dbReference type="PROSITE-ProRule" id="PRU00339"/>
    </source>
</evidence>
<dbReference type="InterPro" id="IPR001623">
    <property type="entry name" value="DnaJ_domain"/>
</dbReference>
<feature type="region of interest" description="Disordered" evidence="2">
    <location>
        <begin position="225"/>
        <end position="254"/>
    </location>
</feature>
<feature type="compositionally biased region" description="Basic and acidic residues" evidence="2">
    <location>
        <begin position="233"/>
        <end position="251"/>
    </location>
</feature>
<dbReference type="AlphaFoldDB" id="A0A5B8MVB3"/>
<dbReference type="PROSITE" id="PS50076">
    <property type="entry name" value="DNAJ_2"/>
    <property type="match status" value="1"/>
</dbReference>
<dbReference type="SUPFAM" id="SSF46565">
    <property type="entry name" value="Chaperone J-domain"/>
    <property type="match status" value="1"/>
</dbReference>
<dbReference type="InterPro" id="IPR036869">
    <property type="entry name" value="J_dom_sf"/>
</dbReference>
<feature type="compositionally biased region" description="Basic and acidic residues" evidence="2">
    <location>
        <begin position="1"/>
        <end position="22"/>
    </location>
</feature>
<gene>
    <name evidence="4" type="ORF">A3770_11p62020</name>
</gene>
<dbReference type="CDD" id="cd06257">
    <property type="entry name" value="DnaJ"/>
    <property type="match status" value="1"/>
</dbReference>
<dbReference type="Gene3D" id="1.25.40.10">
    <property type="entry name" value="Tetratricopeptide repeat domain"/>
    <property type="match status" value="1"/>
</dbReference>
<feature type="compositionally biased region" description="Low complexity" evidence="2">
    <location>
        <begin position="23"/>
        <end position="42"/>
    </location>
</feature>
<organism evidence="4 5">
    <name type="scientific">Chloropicon primus</name>
    <dbReference type="NCBI Taxonomy" id="1764295"/>
    <lineage>
        <taxon>Eukaryota</taxon>
        <taxon>Viridiplantae</taxon>
        <taxon>Chlorophyta</taxon>
        <taxon>Chloropicophyceae</taxon>
        <taxon>Chloropicales</taxon>
        <taxon>Chloropicaceae</taxon>
        <taxon>Chloropicon</taxon>
    </lineage>
</organism>
<keyword evidence="5" id="KW-1185">Reference proteome</keyword>
<dbReference type="InterPro" id="IPR019734">
    <property type="entry name" value="TPR_rpt"/>
</dbReference>
<evidence type="ECO:0000259" key="3">
    <source>
        <dbReference type="PROSITE" id="PS50076"/>
    </source>
</evidence>
<evidence type="ECO:0000313" key="5">
    <source>
        <dbReference type="Proteomes" id="UP000316726"/>
    </source>
</evidence>
<dbReference type="InterPro" id="IPR011990">
    <property type="entry name" value="TPR-like_helical_dom_sf"/>
</dbReference>
<dbReference type="SMART" id="SM00271">
    <property type="entry name" value="DnaJ"/>
    <property type="match status" value="1"/>
</dbReference>
<sequence>MATTKMEEEGMMRRGGGGRESEGPSAVVEASSSSSPSPAPKVRYSKASEDDLGKVWRCEKVRDFEWRMRCLGLEDNAEAVDLLKRMLRSTEELNEIGDAMSRGEVEPKWWLGGDYDADEAEEHNDEGAALFKGKEYGEAFESFTRAIARWPSRAVYHANRASAALKVGDFEVAASDCGEALRLDPGNAKVMARRAAALGRLGRFAEAAEVWSDVLEADPGSVKARAGLATSRSGERAARARRQEELERSEAGGRTGLPLRGVADDWSDRLYSLTEMLKYEGGLSANLSVVEALIMCRRYPDALGRLEAMPATTETRYLTAEAKWRSGHVRAAVEVLGTSLPRTVDKCAALSKYLGEVGDLLGGAREALEDERCVDAIEACEALERVLDPEACSGLFALVAEIKASSLMFRGQAKEAAGVLDSALVLEPESQPCLLLRARARQKIADHHGALADLSLLQSINPSAPGVFAMMQRLARTLLESKNPSYKIESVRKRTGFDPYAVLGIGPGATDPDIRKAYRKLAGQWHPDKWLQKTEDQRVVAGKRFEEIQKAYESLTIAEEV</sequence>
<keyword evidence="1" id="KW-0802">TPR repeat</keyword>
<protein>
    <recommendedName>
        <fullName evidence="3">J domain-containing protein</fullName>
    </recommendedName>
</protein>
<dbReference type="EMBL" id="CP031044">
    <property type="protein sequence ID" value="QDZ23684.1"/>
    <property type="molecule type" value="Genomic_DNA"/>
</dbReference>
<dbReference type="STRING" id="1764295.A0A5B8MVB3"/>
<evidence type="ECO:0000313" key="4">
    <source>
        <dbReference type="EMBL" id="QDZ23684.1"/>
    </source>
</evidence>
<dbReference type="Proteomes" id="UP000316726">
    <property type="component" value="Chromosome 11"/>
</dbReference>
<dbReference type="SMART" id="SM00028">
    <property type="entry name" value="TPR"/>
    <property type="match status" value="3"/>
</dbReference>
<dbReference type="PRINTS" id="PR00625">
    <property type="entry name" value="JDOMAIN"/>
</dbReference>
<evidence type="ECO:0000256" key="2">
    <source>
        <dbReference type="SAM" id="MobiDB-lite"/>
    </source>
</evidence>
<reference evidence="4 5" key="1">
    <citation type="submission" date="2018-07" db="EMBL/GenBank/DDBJ databases">
        <title>The complete nuclear genome of the prasinophyte Chloropicon primus (CCMP1205).</title>
        <authorList>
            <person name="Pombert J.-F."/>
            <person name="Otis C."/>
            <person name="Turmel M."/>
            <person name="Lemieux C."/>
        </authorList>
    </citation>
    <scope>NUCLEOTIDE SEQUENCE [LARGE SCALE GENOMIC DNA]</scope>
    <source>
        <strain evidence="4 5">CCMP1205</strain>
    </source>
</reference>
<accession>A0A5B8MVB3</accession>
<dbReference type="Pfam" id="PF00226">
    <property type="entry name" value="DnaJ"/>
    <property type="match status" value="1"/>
</dbReference>
<feature type="region of interest" description="Disordered" evidence="2">
    <location>
        <begin position="1"/>
        <end position="49"/>
    </location>
</feature>
<dbReference type="PANTHER" id="PTHR44200">
    <property type="entry name" value="DNAJ HOMOLOG SUBFAMILY C MEMBER 7"/>
    <property type="match status" value="1"/>
</dbReference>
<dbReference type="Gene3D" id="1.10.287.110">
    <property type="entry name" value="DnaJ domain"/>
    <property type="match status" value="1"/>
</dbReference>